<accession>A0AAJ1BGH8</accession>
<comment type="caution">
    <text evidence="3">The sequence shown here is derived from an EMBL/GenBank/DDBJ whole genome shotgun (WGS) entry which is preliminary data.</text>
</comment>
<dbReference type="CDD" id="cd03468">
    <property type="entry name" value="PolY_like"/>
    <property type="match status" value="1"/>
</dbReference>
<organism evidence="3 4">
    <name type="scientific">Shewanella zhuhaiensis</name>
    <dbReference type="NCBI Taxonomy" id="2919576"/>
    <lineage>
        <taxon>Bacteria</taxon>
        <taxon>Pseudomonadati</taxon>
        <taxon>Pseudomonadota</taxon>
        <taxon>Gammaproteobacteria</taxon>
        <taxon>Alteromonadales</taxon>
        <taxon>Shewanellaceae</taxon>
        <taxon>Shewanella</taxon>
    </lineage>
</organism>
<evidence type="ECO:0000313" key="3">
    <source>
        <dbReference type="EMBL" id="MCH4294339.1"/>
    </source>
</evidence>
<keyword evidence="4" id="KW-1185">Reference proteome</keyword>
<dbReference type="RefSeq" id="WP_240590709.1">
    <property type="nucleotide sequence ID" value="NZ_JAKUDL010000002.1"/>
</dbReference>
<dbReference type="InterPro" id="IPR001126">
    <property type="entry name" value="UmuC"/>
</dbReference>
<gene>
    <name evidence="3" type="ORF">MJ923_08465</name>
</gene>
<feature type="domain" description="UmuC" evidence="2">
    <location>
        <begin position="25"/>
        <end position="158"/>
    </location>
</feature>
<dbReference type="InterPro" id="IPR050356">
    <property type="entry name" value="SulA_CellDiv_inhibitor"/>
</dbReference>
<dbReference type="SUPFAM" id="SSF56672">
    <property type="entry name" value="DNA/RNA polymerases"/>
    <property type="match status" value="1"/>
</dbReference>
<dbReference type="EMBL" id="JAKUDL010000002">
    <property type="protein sequence ID" value="MCH4294339.1"/>
    <property type="molecule type" value="Genomic_DNA"/>
</dbReference>
<sequence>MRWLGVWLPHWELDYLRHVQGLAPSMPLILYDVARARVLKACPQAASAGVMAGQSMGSAAQLCPNVQPFPFVLSLHRQGCDWLCRHGYSFSARLVPPPEPDTFFARCHDVLLLETGSMAKLFGGEAALAKALAAALEGLNCHFAMAFAATPLAAGMLAKTRPSLASKTLQPVFARAATSQSALKVSASKPASKAMAEPKSAAEALSRQLSALPISTLPVPEALLSRLEGMGLEHIGALQALPAAELGIRFGPEFVLLLARLNGKQPHPQSFYCPQEEYCQRLELMYEAESLNALVFVLGRMFAELALFLRQRQLAVSMLELVLHYRASFTGATETTETTEATEASEITGSPKASLGQVSVTGALSWALDKAESDQSTAEAHEARLSLAYPFAEHTADGLLALCRLQLERFTLAAPVVALTLHRCHFSPRSAPLAGAIENSHRASLSLLARLEARLGQGRVKRLGARKALLPEHNFCLQPMSATVAVAYMDLPAKPSLQQPKTNPHKSAAPLSLTKSARQRAVAADIPPAPDKKNANTAGASNVIHTAFTLPAARADNQATSAAIDGANDDPMTEIIAPRFDSEIVATDLTDTDLAVTGLAVMGLAVMGLAAANEPVTNKAVMSDAATSEAAAAVMKLSEPATKAAAAKPAATQDAATEGLSLACRPPWLLVAPEAIAETDVELLRGPERLREPWWHGSQTMAAQSTTEFETGQVNESLPSGKPRGAARDYYLARHHEGGLCWVFRREGEPGLYLQGWF</sequence>
<dbReference type="GO" id="GO:0006281">
    <property type="term" value="P:DNA repair"/>
    <property type="evidence" value="ECO:0007669"/>
    <property type="project" value="InterPro"/>
</dbReference>
<dbReference type="PANTHER" id="PTHR35369">
    <property type="entry name" value="BLR3025 PROTEIN-RELATED"/>
    <property type="match status" value="1"/>
</dbReference>
<evidence type="ECO:0000256" key="1">
    <source>
        <dbReference type="ARBA" id="ARBA00022763"/>
    </source>
</evidence>
<dbReference type="PANTHER" id="PTHR35369:SF2">
    <property type="entry name" value="BLR3025 PROTEIN"/>
    <property type="match status" value="1"/>
</dbReference>
<dbReference type="InterPro" id="IPR043502">
    <property type="entry name" value="DNA/RNA_pol_sf"/>
</dbReference>
<dbReference type="Proteomes" id="UP001297581">
    <property type="component" value="Unassembled WGS sequence"/>
</dbReference>
<keyword evidence="1" id="KW-0227">DNA damage</keyword>
<name>A0AAJ1BGH8_9GAMM</name>
<dbReference type="Pfam" id="PF00817">
    <property type="entry name" value="IMS"/>
    <property type="match status" value="1"/>
</dbReference>
<dbReference type="AlphaFoldDB" id="A0AAJ1BGH8"/>
<evidence type="ECO:0000259" key="2">
    <source>
        <dbReference type="Pfam" id="PF00817"/>
    </source>
</evidence>
<protein>
    <submittedName>
        <fullName evidence="3">DNA polymerase Y family protein</fullName>
    </submittedName>
</protein>
<proteinExistence type="predicted"/>
<reference evidence="3 4" key="1">
    <citation type="submission" date="2022-02" db="EMBL/GenBank/DDBJ databases">
        <title>The genome sequence of Shewanella sp. 3B26.</title>
        <authorList>
            <person name="Du J."/>
        </authorList>
    </citation>
    <scope>NUCLEOTIDE SEQUENCE [LARGE SCALE GENOMIC DNA]</scope>
    <source>
        <strain evidence="3 4">3B26</strain>
    </source>
</reference>
<evidence type="ECO:0000313" key="4">
    <source>
        <dbReference type="Proteomes" id="UP001297581"/>
    </source>
</evidence>